<comment type="function">
    <text evidence="9">Acts as a ribosome collision sensor, splitting the ribosome into its 2 subunits. Detects stalled/collided 70S ribosomes which it binds and splits by an ATP-hydrolysis driven conformational change. Acts upstream of the ribosome quality control system (RQC), a ribosome-associated complex that mediates the extraction of incompletely synthesized nascent chains from stalled ribosomes and their subsequent degradation. Probably generates substrates for RQC.</text>
</comment>
<evidence type="ECO:0000313" key="13">
    <source>
        <dbReference type="EMBL" id="KRM51765.1"/>
    </source>
</evidence>
<dbReference type="GO" id="GO:0016887">
    <property type="term" value="F:ATP hydrolysis activity"/>
    <property type="evidence" value="ECO:0007669"/>
    <property type="project" value="InterPro"/>
</dbReference>
<proteinExistence type="inferred from homology"/>
<comment type="caution">
    <text evidence="13">The sequence shown here is derived from an EMBL/GenBank/DDBJ whole genome shotgun (WGS) entry which is preliminary data.</text>
</comment>
<dbReference type="PANTHER" id="PTHR48466">
    <property type="entry name" value="OS10G0509000 PROTEIN-RELATED"/>
    <property type="match status" value="1"/>
</dbReference>
<accession>A0A0R1ZBR7</accession>
<dbReference type="GO" id="GO:0019843">
    <property type="term" value="F:rRNA binding"/>
    <property type="evidence" value="ECO:0007669"/>
    <property type="project" value="UniProtKB-UniRule"/>
</dbReference>
<keyword evidence="7 9" id="KW-0694">RNA-binding</keyword>
<dbReference type="GO" id="GO:0140664">
    <property type="term" value="F:ATP-dependent DNA damage sensor activity"/>
    <property type="evidence" value="ECO:0007669"/>
    <property type="project" value="InterPro"/>
</dbReference>
<feature type="compositionally biased region" description="Low complexity" evidence="11">
    <location>
        <begin position="698"/>
        <end position="711"/>
    </location>
</feature>
<evidence type="ECO:0000259" key="12">
    <source>
        <dbReference type="PROSITE" id="PS50828"/>
    </source>
</evidence>
<dbReference type="PROSITE" id="PS50828">
    <property type="entry name" value="SMR"/>
    <property type="match status" value="1"/>
</dbReference>
<dbReference type="GO" id="GO:0006298">
    <property type="term" value="P:mismatch repair"/>
    <property type="evidence" value="ECO:0007669"/>
    <property type="project" value="InterPro"/>
</dbReference>
<feature type="coiled-coil region" evidence="10">
    <location>
        <begin position="147"/>
        <end position="174"/>
    </location>
</feature>
<dbReference type="EC" id="3.6.4.-" evidence="9"/>
<evidence type="ECO:0000256" key="10">
    <source>
        <dbReference type="SAM" id="Coils"/>
    </source>
</evidence>
<evidence type="ECO:0000256" key="2">
    <source>
        <dbReference type="ARBA" id="ARBA00022730"/>
    </source>
</evidence>
<dbReference type="GO" id="GO:0005524">
    <property type="term" value="F:ATP binding"/>
    <property type="evidence" value="ECO:0007669"/>
    <property type="project" value="UniProtKB-UniRule"/>
</dbReference>
<dbReference type="SUPFAM" id="SSF52540">
    <property type="entry name" value="P-loop containing nucleoside triphosphate hydrolases"/>
    <property type="match status" value="1"/>
</dbReference>
<dbReference type="GO" id="GO:0030983">
    <property type="term" value="F:mismatched DNA binding"/>
    <property type="evidence" value="ECO:0007669"/>
    <property type="project" value="InterPro"/>
</dbReference>
<evidence type="ECO:0000256" key="4">
    <source>
        <dbReference type="ARBA" id="ARBA00022759"/>
    </source>
</evidence>
<comment type="similarity">
    <text evidence="9">Belongs to the DNA mismatch repair MutS family. MutS2 subfamily.</text>
</comment>
<dbReference type="InterPro" id="IPR046893">
    <property type="entry name" value="MSSS"/>
</dbReference>
<keyword evidence="5 9" id="KW-0378">Hydrolase</keyword>
<comment type="subunit">
    <text evidence="9">Homodimer. Binds to stalled ribosomes, contacting rRNA.</text>
</comment>
<dbReference type="RefSeq" id="WP_057906819.1">
    <property type="nucleotide sequence ID" value="NZ_AYYZ01000029.1"/>
</dbReference>
<dbReference type="SUPFAM" id="SSF160443">
    <property type="entry name" value="SMR domain-like"/>
    <property type="match status" value="1"/>
</dbReference>
<feature type="region of interest" description="Disordered" evidence="11">
    <location>
        <begin position="690"/>
        <end position="711"/>
    </location>
</feature>
<feature type="domain" description="Smr" evidence="12">
    <location>
        <begin position="711"/>
        <end position="786"/>
    </location>
</feature>
<evidence type="ECO:0000256" key="8">
    <source>
        <dbReference type="ARBA" id="ARBA00023125"/>
    </source>
</evidence>
<evidence type="ECO:0000256" key="6">
    <source>
        <dbReference type="ARBA" id="ARBA00022840"/>
    </source>
</evidence>
<dbReference type="GO" id="GO:0072344">
    <property type="term" value="P:rescue of stalled ribosome"/>
    <property type="evidence" value="ECO:0007669"/>
    <property type="project" value="UniProtKB-UniRule"/>
</dbReference>
<keyword evidence="2 9" id="KW-0699">rRNA-binding</keyword>
<dbReference type="NCBIfam" id="TIGR01069">
    <property type="entry name" value="mutS2"/>
    <property type="match status" value="1"/>
</dbReference>
<dbReference type="GO" id="GO:0045910">
    <property type="term" value="P:negative regulation of DNA recombination"/>
    <property type="evidence" value="ECO:0007669"/>
    <property type="project" value="InterPro"/>
</dbReference>
<dbReference type="PROSITE" id="PS00486">
    <property type="entry name" value="DNA_MISMATCH_REPAIR_2"/>
    <property type="match status" value="1"/>
</dbReference>
<dbReference type="Gene3D" id="3.30.1370.110">
    <property type="match status" value="1"/>
</dbReference>
<protein>
    <recommendedName>
        <fullName evidence="9">Endonuclease MutS2</fullName>
        <ecNumber evidence="9">3.1.-.-</ecNumber>
    </recommendedName>
    <alternativeName>
        <fullName evidence="9">Ribosome-associated protein quality control-upstream factor</fullName>
        <shortName evidence="9">RQC-upstream factor</shortName>
        <shortName evidence="9">RqcU</shortName>
        <ecNumber evidence="9">3.6.4.-</ecNumber>
    </alternativeName>
</protein>
<dbReference type="PIRSF" id="PIRSF005814">
    <property type="entry name" value="MutS_YshD"/>
    <property type="match status" value="1"/>
</dbReference>
<dbReference type="FunFam" id="3.40.50.300:FF:000830">
    <property type="entry name" value="Endonuclease MutS2"/>
    <property type="match status" value="1"/>
</dbReference>
<sequence>MNSKILRTLEYDKIRQQIAEYTVTENGKKLVERMKPQSDYARIDELLDETQDGADILRLKGGIPMPKLLDIRMQLKRLEIGATLNGKELAMIAKVLRATNAVKAFFRELIDDEVALQRLYDLNDQLETLPDVAKRLLNSIEGDGHVTDDASSLLKSLRRQIENTEAEIRDKLSSLTRGSKSKYLSDSLVTIRNDRYVIPVKAENRGQFGGVVHDQSASGQTLFIEPQAIVDLNNRLKQQQLAEKEEVQRILRELSALIAPYTNELSENAWILGRMDFINAKAQYAHQIKATLPEISAENDVYLRQAWHPLLNPKTVVRNDISLGKDYQAIVITGPNTGGKTITLKTLGLIQLMGQSGLFIPAAEESRIGVFDEIFADIGDEQSIEQSLSTFSSHMTNIVDILKHITAQSLVLFDELGAGTDPQEGAALAIAILDAVGTQGSYVVATTHYPELKAYGYERPQTINASMEFNSETLQPTYHLLIGIPGRSNAFDISRRLGLPETIVQSAQQLVTQDSQDLNEMIADLVKKRHDAEEKQAFFKKHLKEAEKLHHDLETGFEKFERQKTTQLDYAKQQANQIVSNAQEKADQIIADLRKMRSQNASTVKENQLVDAKTKLNKLEQPINLTKNKVLRRAKNRKEFHVDDDVLVKSYGQRGVLLRKIDDHHWEVQLGILKMKIDTDDLEKIKVDDQPTTHANVSVKRSSSSGLSTSLDLRGQTKEEALMSVDRYIDSALLAGYPSVTIIHGKGTGALQQAIKQYLSTNPSVKSFNYASPNAGGDGATVVNFK</sequence>
<evidence type="ECO:0000256" key="5">
    <source>
        <dbReference type="ARBA" id="ARBA00022801"/>
    </source>
</evidence>
<keyword evidence="1 9" id="KW-0540">Nuclease</keyword>
<dbReference type="InterPro" id="IPR002625">
    <property type="entry name" value="Smr_dom"/>
</dbReference>
<evidence type="ECO:0000313" key="14">
    <source>
        <dbReference type="Proteomes" id="UP000051291"/>
    </source>
</evidence>
<dbReference type="SMART" id="SM00463">
    <property type="entry name" value="SMR"/>
    <property type="match status" value="1"/>
</dbReference>
<dbReference type="PANTHER" id="PTHR48466:SF2">
    <property type="entry name" value="OS10G0509000 PROTEIN"/>
    <property type="match status" value="1"/>
</dbReference>
<keyword evidence="10" id="KW-0175">Coiled coil</keyword>
<dbReference type="InterPro" id="IPR036063">
    <property type="entry name" value="Smr_dom_sf"/>
</dbReference>
<dbReference type="InterPro" id="IPR007696">
    <property type="entry name" value="DNA_mismatch_repair_MutS_core"/>
</dbReference>
<dbReference type="GO" id="GO:0004519">
    <property type="term" value="F:endonuclease activity"/>
    <property type="evidence" value="ECO:0007669"/>
    <property type="project" value="UniProtKB-UniRule"/>
</dbReference>
<dbReference type="SUPFAM" id="SSF48334">
    <property type="entry name" value="DNA repair protein MutS, domain III"/>
    <property type="match status" value="1"/>
</dbReference>
<dbReference type="Gene3D" id="3.40.50.300">
    <property type="entry name" value="P-loop containing nucleotide triphosphate hydrolases"/>
    <property type="match status" value="1"/>
</dbReference>
<dbReference type="InterPro" id="IPR027417">
    <property type="entry name" value="P-loop_NTPase"/>
</dbReference>
<reference evidence="13 14" key="1">
    <citation type="journal article" date="2015" name="Genome Announc.">
        <title>Expanding the biotechnology potential of lactobacilli through comparative genomics of 213 strains and associated genera.</title>
        <authorList>
            <person name="Sun Z."/>
            <person name="Harris H.M."/>
            <person name="McCann A."/>
            <person name="Guo C."/>
            <person name="Argimon S."/>
            <person name="Zhang W."/>
            <person name="Yang X."/>
            <person name="Jeffery I.B."/>
            <person name="Cooney J.C."/>
            <person name="Kagawa T.F."/>
            <person name="Liu W."/>
            <person name="Song Y."/>
            <person name="Salvetti E."/>
            <person name="Wrobel A."/>
            <person name="Rasinkangas P."/>
            <person name="Parkhill J."/>
            <person name="Rea M.C."/>
            <person name="O'Sullivan O."/>
            <person name="Ritari J."/>
            <person name="Douillard F.P."/>
            <person name="Paul Ross R."/>
            <person name="Yang R."/>
            <person name="Briner A.E."/>
            <person name="Felis G.E."/>
            <person name="de Vos W.M."/>
            <person name="Barrangou R."/>
            <person name="Klaenhammer T.R."/>
            <person name="Caufield P.W."/>
            <person name="Cui Y."/>
            <person name="Zhang H."/>
            <person name="O'Toole P.W."/>
        </authorList>
    </citation>
    <scope>NUCLEOTIDE SEQUENCE [LARGE SCALE GENOMIC DNA]</scope>
    <source>
        <strain evidence="13 14">DSM 20653</strain>
    </source>
</reference>
<gene>
    <name evidence="9" type="primary">mutS2</name>
    <name evidence="9" type="synonym">rqcU</name>
    <name evidence="13" type="ORF">FC64_GL000955</name>
</gene>
<organism evidence="13 14">
    <name type="scientific">Ligilactobacillus araffinosus DSM 20653</name>
    <dbReference type="NCBI Taxonomy" id="1423820"/>
    <lineage>
        <taxon>Bacteria</taxon>
        <taxon>Bacillati</taxon>
        <taxon>Bacillota</taxon>
        <taxon>Bacilli</taxon>
        <taxon>Lactobacillales</taxon>
        <taxon>Lactobacillaceae</taxon>
        <taxon>Ligilactobacillus</taxon>
    </lineage>
</organism>
<dbReference type="InterPro" id="IPR005747">
    <property type="entry name" value="MutS2"/>
</dbReference>
<evidence type="ECO:0000256" key="9">
    <source>
        <dbReference type="HAMAP-Rule" id="MF_00092"/>
    </source>
</evidence>
<dbReference type="AlphaFoldDB" id="A0A0R1ZBR7"/>
<dbReference type="Pfam" id="PF20297">
    <property type="entry name" value="MSSS"/>
    <property type="match status" value="1"/>
</dbReference>
<feature type="coiled-coil region" evidence="10">
    <location>
        <begin position="515"/>
        <end position="599"/>
    </location>
</feature>
<dbReference type="Proteomes" id="UP000051291">
    <property type="component" value="Unassembled WGS sequence"/>
</dbReference>
<dbReference type="Pfam" id="PF01713">
    <property type="entry name" value="Smr"/>
    <property type="match status" value="1"/>
</dbReference>
<evidence type="ECO:0000256" key="7">
    <source>
        <dbReference type="ARBA" id="ARBA00022884"/>
    </source>
</evidence>
<dbReference type="STRING" id="1423820.FC64_GL000955"/>
<evidence type="ECO:0000256" key="3">
    <source>
        <dbReference type="ARBA" id="ARBA00022741"/>
    </source>
</evidence>
<dbReference type="EC" id="3.1.-.-" evidence="9"/>
<keyword evidence="4 9" id="KW-0255">Endonuclease</keyword>
<dbReference type="Pfam" id="PF00488">
    <property type="entry name" value="MutS_V"/>
    <property type="match status" value="1"/>
</dbReference>
<keyword evidence="8 9" id="KW-0238">DNA-binding</keyword>
<evidence type="ECO:0000256" key="11">
    <source>
        <dbReference type="SAM" id="MobiDB-lite"/>
    </source>
</evidence>
<comment type="function">
    <text evidence="9">Endonuclease that is involved in the suppression of homologous recombination and thus may have a key role in the control of bacterial genetic diversity.</text>
</comment>
<dbReference type="HAMAP" id="MF_00092">
    <property type="entry name" value="MutS2"/>
    <property type="match status" value="1"/>
</dbReference>
<evidence type="ECO:0000256" key="1">
    <source>
        <dbReference type="ARBA" id="ARBA00022722"/>
    </source>
</evidence>
<feature type="binding site" evidence="9">
    <location>
        <begin position="334"/>
        <end position="341"/>
    </location>
    <ligand>
        <name>ATP</name>
        <dbReference type="ChEBI" id="CHEBI:30616"/>
    </ligand>
</feature>
<dbReference type="EMBL" id="AYYZ01000029">
    <property type="protein sequence ID" value="KRM51765.1"/>
    <property type="molecule type" value="Genomic_DNA"/>
</dbReference>
<keyword evidence="14" id="KW-1185">Reference proteome</keyword>
<keyword evidence="6 9" id="KW-0067">ATP-binding</keyword>
<dbReference type="PATRIC" id="fig|1423820.4.peg.979"/>
<dbReference type="InterPro" id="IPR045076">
    <property type="entry name" value="MutS"/>
</dbReference>
<dbReference type="SMART" id="SM00534">
    <property type="entry name" value="MUTSac"/>
    <property type="match status" value="1"/>
</dbReference>
<dbReference type="SMART" id="SM00533">
    <property type="entry name" value="MUTSd"/>
    <property type="match status" value="1"/>
</dbReference>
<keyword evidence="3 9" id="KW-0547">Nucleotide-binding</keyword>
<dbReference type="GO" id="GO:0043023">
    <property type="term" value="F:ribosomal large subunit binding"/>
    <property type="evidence" value="ECO:0007669"/>
    <property type="project" value="UniProtKB-UniRule"/>
</dbReference>
<name>A0A0R1ZBR7_9LACO</name>
<dbReference type="InterPro" id="IPR036187">
    <property type="entry name" value="DNA_mismatch_repair_MutS_sf"/>
</dbReference>
<dbReference type="InterPro" id="IPR000432">
    <property type="entry name" value="DNA_mismatch_repair_MutS_C"/>
</dbReference>